<evidence type="ECO:0000313" key="6">
    <source>
        <dbReference type="Proteomes" id="UP000594454"/>
    </source>
</evidence>
<dbReference type="EMBL" id="LR899010">
    <property type="protein sequence ID" value="CAD7081453.1"/>
    <property type="molecule type" value="Genomic_DNA"/>
</dbReference>
<dbReference type="AlphaFoldDB" id="A0A7R8YQ96"/>
<feature type="compositionally biased region" description="Polar residues" evidence="3">
    <location>
        <begin position="337"/>
        <end position="350"/>
    </location>
</feature>
<feature type="compositionally biased region" description="Low complexity" evidence="3">
    <location>
        <begin position="573"/>
        <end position="585"/>
    </location>
</feature>
<sequence>MMGKEIDPSDIGKHPKIIRVAQNDMAQTDVLVCGKCHNVFHFIELFQEHKDMGCEKDSELKDSRESKPKVWAFLLWKAAQLSLNENLANTTNSWKLYQQWVKMEDSVRETWIVAGKTIQSFAKMGQGNLQEMPVKITKTVVDNTPRAVSTPKPGPRIIDNKQIFKKDANTDNEEEMSPVRADQNRVIRKPVNQINQIKTPPNNAALNKTLNRRASRTVPNTNGQEIEEETVEKIIAKRFNPRRKMHEYLVKWDGFPHDQNTWEPQTHLDSCPQLLETFEKQLARQKEQRAAQAAKQAAAAAAAANPQPTLPTVKDAPQSPSRQGQLARNLKTRVTDQKSWSPQAENSSGGTKRKLDESEEFDESGAAEDDPDENGAPASKRLRNGNAILRMDSSGEIKISQVSTPSKTVNGNIRASSNDSSAEVIITKDNQSSGIVKKAGIVPTNNQKSEAQVRVLSKGENTSSGIVRINKLPPGGITAGQTRITQISGRDSTAQARSLSNSSTPSPRTVAGQTRIVQRTTISPNASQPPTKPVINRVARTQPDKSNAITPEQKIIQLSQKNDLKVTRKIVHSTQPQTQQSPQQSISKLSTSSDLPEDPFPEPQSPPRPLTLCPVTGKVLSQAEGEPSPVPSPEPAKKENETNSLQSHQANITSVGILQTNDVQADQHQENAEGIHEGMALAAATEDGQTQHILTSEDGTPLLVTGEDGTIYQVAGKNAEGQTILIAQGADGEQQYAYVAAEEGDEGGVLTLDNAVAEAVAQMLPEQQAEALAAAAAASGGETQFILKQEDGVNDGSGDATEALTIQTGDGGDSQDGNIPAEVVQADLPSPGGTRRVVLLLQDGTFMMTEMHDDEYQALNIVT</sequence>
<feature type="region of interest" description="Disordered" evidence="3">
    <location>
        <begin position="396"/>
        <end position="420"/>
    </location>
</feature>
<feature type="domain" description="Chromo" evidence="4">
    <location>
        <begin position="229"/>
        <end position="290"/>
    </location>
</feature>
<dbReference type="InterPro" id="IPR000953">
    <property type="entry name" value="Chromo/chromo_shadow_dom"/>
</dbReference>
<dbReference type="OMA" id="MDSFKQW"/>
<keyword evidence="6" id="KW-1185">Reference proteome</keyword>
<dbReference type="PROSITE" id="PS00598">
    <property type="entry name" value="CHROMO_1"/>
    <property type="match status" value="1"/>
</dbReference>
<keyword evidence="2" id="KW-0539">Nucleus</keyword>
<name>A0A7R8YQ96_HERIL</name>
<gene>
    <name evidence="5" type="ORF">HERILL_LOCUS4556</name>
</gene>
<evidence type="ECO:0000313" key="5">
    <source>
        <dbReference type="EMBL" id="CAD7081453.1"/>
    </source>
</evidence>
<dbReference type="SMART" id="SM00298">
    <property type="entry name" value="CHROMO"/>
    <property type="match status" value="1"/>
</dbReference>
<dbReference type="GO" id="GO:0005634">
    <property type="term" value="C:nucleus"/>
    <property type="evidence" value="ECO:0007669"/>
    <property type="project" value="UniProtKB-SubCell"/>
</dbReference>
<feature type="region of interest" description="Disordered" evidence="3">
    <location>
        <begin position="793"/>
        <end position="819"/>
    </location>
</feature>
<dbReference type="SUPFAM" id="SSF54160">
    <property type="entry name" value="Chromo domain-like"/>
    <property type="match status" value="1"/>
</dbReference>
<feature type="compositionally biased region" description="Polar residues" evidence="3">
    <location>
        <begin position="400"/>
        <end position="420"/>
    </location>
</feature>
<dbReference type="Gene3D" id="2.40.50.40">
    <property type="match status" value="1"/>
</dbReference>
<dbReference type="Proteomes" id="UP000594454">
    <property type="component" value="Chromosome 2"/>
</dbReference>
<feature type="region of interest" description="Disordered" evidence="3">
    <location>
        <begin position="571"/>
        <end position="645"/>
    </location>
</feature>
<reference evidence="5 6" key="1">
    <citation type="submission" date="2020-11" db="EMBL/GenBank/DDBJ databases">
        <authorList>
            <person name="Wallbank WR R."/>
            <person name="Pardo Diaz C."/>
            <person name="Kozak K."/>
            <person name="Martin S."/>
            <person name="Jiggins C."/>
            <person name="Moest M."/>
            <person name="Warren A I."/>
            <person name="Generalovic N T."/>
            <person name="Byers J.R.P. K."/>
            <person name="Montejo-Kovacevich G."/>
            <person name="Yen C E."/>
        </authorList>
    </citation>
    <scope>NUCLEOTIDE SEQUENCE [LARGE SCALE GENOMIC DNA]</scope>
</reference>
<organism evidence="5 6">
    <name type="scientific">Hermetia illucens</name>
    <name type="common">Black soldier fly</name>
    <dbReference type="NCBI Taxonomy" id="343691"/>
    <lineage>
        <taxon>Eukaryota</taxon>
        <taxon>Metazoa</taxon>
        <taxon>Ecdysozoa</taxon>
        <taxon>Arthropoda</taxon>
        <taxon>Hexapoda</taxon>
        <taxon>Insecta</taxon>
        <taxon>Pterygota</taxon>
        <taxon>Neoptera</taxon>
        <taxon>Endopterygota</taxon>
        <taxon>Diptera</taxon>
        <taxon>Brachycera</taxon>
        <taxon>Stratiomyomorpha</taxon>
        <taxon>Stratiomyidae</taxon>
        <taxon>Hermetiinae</taxon>
        <taxon>Hermetia</taxon>
    </lineage>
</organism>
<dbReference type="PANTHER" id="PTHR22812">
    <property type="entry name" value="CHROMOBOX PROTEIN"/>
    <property type="match status" value="1"/>
</dbReference>
<dbReference type="GO" id="GO:0005694">
    <property type="term" value="C:chromosome"/>
    <property type="evidence" value="ECO:0007669"/>
    <property type="project" value="UniProtKB-ARBA"/>
</dbReference>
<evidence type="ECO:0000256" key="2">
    <source>
        <dbReference type="ARBA" id="ARBA00023242"/>
    </source>
</evidence>
<evidence type="ECO:0000256" key="1">
    <source>
        <dbReference type="ARBA" id="ARBA00004123"/>
    </source>
</evidence>
<dbReference type="InterPro" id="IPR023780">
    <property type="entry name" value="Chromo_domain"/>
</dbReference>
<dbReference type="InterPro" id="IPR023779">
    <property type="entry name" value="Chromodomain_CS"/>
</dbReference>
<dbReference type="InParanoid" id="A0A7R8YQ96"/>
<proteinExistence type="predicted"/>
<evidence type="ECO:0000256" key="3">
    <source>
        <dbReference type="SAM" id="MobiDB-lite"/>
    </source>
</evidence>
<comment type="subcellular location">
    <subcellularLocation>
        <location evidence="1">Nucleus</location>
    </subcellularLocation>
</comment>
<dbReference type="PROSITE" id="PS50013">
    <property type="entry name" value="CHROMO_2"/>
    <property type="match status" value="1"/>
</dbReference>
<dbReference type="FunCoup" id="A0A7R8YQ96">
    <property type="interactions" value="112"/>
</dbReference>
<protein>
    <recommendedName>
        <fullName evidence="4">Chromo domain-containing protein</fullName>
    </recommendedName>
</protein>
<feature type="compositionally biased region" description="Acidic residues" evidence="3">
    <location>
        <begin position="357"/>
        <end position="373"/>
    </location>
</feature>
<dbReference type="InterPro" id="IPR016197">
    <property type="entry name" value="Chromo-like_dom_sf"/>
</dbReference>
<dbReference type="Pfam" id="PF00385">
    <property type="entry name" value="Chromo"/>
    <property type="match status" value="1"/>
</dbReference>
<evidence type="ECO:0000259" key="4">
    <source>
        <dbReference type="PROSITE" id="PS50013"/>
    </source>
</evidence>
<dbReference type="OrthoDB" id="1918685at2759"/>
<feature type="region of interest" description="Disordered" evidence="3">
    <location>
        <begin position="487"/>
        <end position="512"/>
    </location>
</feature>
<dbReference type="InterPro" id="IPR051219">
    <property type="entry name" value="Heterochromatin_chromo-domain"/>
</dbReference>
<feature type="region of interest" description="Disordered" evidence="3">
    <location>
        <begin position="283"/>
        <end position="384"/>
    </location>
</feature>
<feature type="compositionally biased region" description="Low complexity" evidence="3">
    <location>
        <begin position="290"/>
        <end position="304"/>
    </location>
</feature>
<accession>A0A7R8YQ96</accession>